<comment type="cofactor">
    <cofactor evidence="2">
        <name>Zn(2+)</name>
        <dbReference type="ChEBI" id="CHEBI:29105"/>
    </cofactor>
</comment>
<evidence type="ECO:0000256" key="6">
    <source>
        <dbReference type="ARBA" id="ARBA00022723"/>
    </source>
</evidence>
<dbReference type="GO" id="GO:0017001">
    <property type="term" value="P:antibiotic catabolic process"/>
    <property type="evidence" value="ECO:0007669"/>
    <property type="project" value="InterPro"/>
</dbReference>
<dbReference type="GO" id="GO:0008800">
    <property type="term" value="F:beta-lactamase activity"/>
    <property type="evidence" value="ECO:0007669"/>
    <property type="project" value="UniProtKB-EC"/>
</dbReference>
<feature type="domain" description="Metallo-beta-lactamase" evidence="12">
    <location>
        <begin position="16"/>
        <end position="208"/>
    </location>
</feature>
<dbReference type="SMART" id="SM00849">
    <property type="entry name" value="Lactamase_B"/>
    <property type="match status" value="1"/>
</dbReference>
<evidence type="ECO:0000256" key="4">
    <source>
        <dbReference type="ARBA" id="ARBA00005250"/>
    </source>
</evidence>
<evidence type="ECO:0000256" key="8">
    <source>
        <dbReference type="ARBA" id="ARBA00022764"/>
    </source>
</evidence>
<dbReference type="GO" id="GO:0046677">
    <property type="term" value="P:response to antibiotic"/>
    <property type="evidence" value="ECO:0007669"/>
    <property type="project" value="UniProtKB-KW"/>
</dbReference>
<proteinExistence type="inferred from homology"/>
<evidence type="ECO:0000256" key="9">
    <source>
        <dbReference type="ARBA" id="ARBA00022801"/>
    </source>
</evidence>
<keyword evidence="11" id="KW-0046">Antibiotic resistance</keyword>
<keyword evidence="8" id="KW-0574">Periplasm</keyword>
<protein>
    <recommendedName>
        <fullName evidence="5">beta-lactamase</fullName>
        <ecNumber evidence="5">3.5.2.6</ecNumber>
    </recommendedName>
</protein>
<dbReference type="GO" id="GO:0008270">
    <property type="term" value="F:zinc ion binding"/>
    <property type="evidence" value="ECO:0007669"/>
    <property type="project" value="InterPro"/>
</dbReference>
<dbReference type="HOGENOM" id="CLU_061754_1_0_9"/>
<dbReference type="PANTHER" id="PTHR42951">
    <property type="entry name" value="METALLO-BETA-LACTAMASE DOMAIN-CONTAINING"/>
    <property type="match status" value="1"/>
</dbReference>
<dbReference type="EMBL" id="CP001098">
    <property type="protein sequence ID" value="ACL69720.1"/>
    <property type="molecule type" value="Genomic_DNA"/>
</dbReference>
<dbReference type="InterPro" id="IPR036866">
    <property type="entry name" value="RibonucZ/Hydroxyglut_hydro"/>
</dbReference>
<dbReference type="PROSITE" id="PS00743">
    <property type="entry name" value="BETA_LACTAMASE_B_1"/>
    <property type="match status" value="1"/>
</dbReference>
<evidence type="ECO:0000256" key="1">
    <source>
        <dbReference type="ARBA" id="ARBA00001526"/>
    </source>
</evidence>
<keyword evidence="14" id="KW-1185">Reference proteome</keyword>
<name>B8CWQ1_HALOH</name>
<evidence type="ECO:0000256" key="11">
    <source>
        <dbReference type="ARBA" id="ARBA00023251"/>
    </source>
</evidence>
<evidence type="ECO:0000256" key="2">
    <source>
        <dbReference type="ARBA" id="ARBA00001947"/>
    </source>
</evidence>
<evidence type="ECO:0000256" key="10">
    <source>
        <dbReference type="ARBA" id="ARBA00022833"/>
    </source>
</evidence>
<dbReference type="InterPro" id="IPR001018">
    <property type="entry name" value="Beta-lactamase_class-B_CS"/>
</dbReference>
<dbReference type="Proteomes" id="UP000000719">
    <property type="component" value="Chromosome"/>
</dbReference>
<keyword evidence="9" id="KW-0378">Hydrolase</keyword>
<keyword evidence="10" id="KW-0862">Zinc</keyword>
<sequence>MELEHIYDNIYYFPHYANIGVIKCGPGKVLLIDSGLDKGIASKLLKSLTQNNLTPVAIINTHSHADHCGGNSYLKERTGLKIYAPELESCIIENTILEPIYFYSGASPIKDLKSKFLMAPPSKVDNVITRGEKSLKIEGIELKIYWLDGHSPGHIGVGYNGILFCADSVFNKSVIDKHKIPFFTDIKGQIKTLEQLEKLNYNYFLPSHGTLVSDIKPLTSLNMRVIKRIEQIILNTLISRKTTGKIISKTVSEMGFEIRGPQTYYLMHTVIKAFLGYLYSENRIEIEFDHNYLYWVKK</sequence>
<reference evidence="13 14" key="1">
    <citation type="journal article" date="2009" name="PLoS ONE">
        <title>Genome analysis of the anaerobic thermohalophilic bacterium Halothermothrix orenii.</title>
        <authorList>
            <person name="Mavromatis K."/>
            <person name="Ivanova N."/>
            <person name="Anderson I."/>
            <person name="Lykidis A."/>
            <person name="Hooper S.D."/>
            <person name="Sun H."/>
            <person name="Kunin V."/>
            <person name="Lapidus A."/>
            <person name="Hugenholtz P."/>
            <person name="Patel B."/>
            <person name="Kyrpides N.C."/>
        </authorList>
    </citation>
    <scope>NUCLEOTIDE SEQUENCE [LARGE SCALE GENOMIC DNA]</scope>
    <source>
        <strain evidence="14">H 168 / OCM 544 / DSM 9562</strain>
    </source>
</reference>
<dbReference type="PANTHER" id="PTHR42951:SF14">
    <property type="entry name" value="METALLO-BETA-LACTAMASE SUPERFAMILY PROTEIN"/>
    <property type="match status" value="1"/>
</dbReference>
<evidence type="ECO:0000256" key="3">
    <source>
        <dbReference type="ARBA" id="ARBA00004418"/>
    </source>
</evidence>
<dbReference type="InterPro" id="IPR001279">
    <property type="entry name" value="Metallo-B-lactamas"/>
</dbReference>
<dbReference type="eggNOG" id="COG0491">
    <property type="taxonomic scope" value="Bacteria"/>
</dbReference>
<dbReference type="Gene3D" id="3.60.15.10">
    <property type="entry name" value="Ribonuclease Z/Hydroxyacylglutathione hydrolase-like"/>
    <property type="match status" value="1"/>
</dbReference>
<gene>
    <name evidence="13" type="ordered locus">Hore_09640</name>
</gene>
<dbReference type="Pfam" id="PF00753">
    <property type="entry name" value="Lactamase_B"/>
    <property type="match status" value="1"/>
</dbReference>
<dbReference type="STRING" id="373903.Hore_09640"/>
<evidence type="ECO:0000313" key="13">
    <source>
        <dbReference type="EMBL" id="ACL69720.1"/>
    </source>
</evidence>
<dbReference type="InterPro" id="IPR050855">
    <property type="entry name" value="NDM-1-like"/>
</dbReference>
<dbReference type="CDD" id="cd07743">
    <property type="entry name" value="metallo-hydrolase-like_MBL-fold"/>
    <property type="match status" value="1"/>
</dbReference>
<evidence type="ECO:0000259" key="12">
    <source>
        <dbReference type="SMART" id="SM00849"/>
    </source>
</evidence>
<evidence type="ECO:0000256" key="5">
    <source>
        <dbReference type="ARBA" id="ARBA00012865"/>
    </source>
</evidence>
<dbReference type="RefSeq" id="WP_012635906.1">
    <property type="nucleotide sequence ID" value="NC_011899.1"/>
</dbReference>
<dbReference type="AlphaFoldDB" id="B8CWQ1"/>
<comment type="similarity">
    <text evidence="4">Belongs to the metallo-beta-lactamase superfamily. Class-B beta-lactamase family.</text>
</comment>
<comment type="catalytic activity">
    <reaction evidence="1">
        <text>a beta-lactam + H2O = a substituted beta-amino acid</text>
        <dbReference type="Rhea" id="RHEA:20401"/>
        <dbReference type="ChEBI" id="CHEBI:15377"/>
        <dbReference type="ChEBI" id="CHEBI:35627"/>
        <dbReference type="ChEBI" id="CHEBI:140347"/>
        <dbReference type="EC" id="3.5.2.6"/>
    </reaction>
</comment>
<accession>B8CWQ1</accession>
<dbReference type="SUPFAM" id="SSF56281">
    <property type="entry name" value="Metallo-hydrolase/oxidoreductase"/>
    <property type="match status" value="1"/>
</dbReference>
<keyword evidence="7" id="KW-0732">Signal</keyword>
<evidence type="ECO:0000256" key="7">
    <source>
        <dbReference type="ARBA" id="ARBA00022729"/>
    </source>
</evidence>
<organism evidence="13 14">
    <name type="scientific">Halothermothrix orenii (strain H 168 / OCM 544 / DSM 9562)</name>
    <dbReference type="NCBI Taxonomy" id="373903"/>
    <lineage>
        <taxon>Bacteria</taxon>
        <taxon>Bacillati</taxon>
        <taxon>Bacillota</taxon>
        <taxon>Clostridia</taxon>
        <taxon>Halanaerobiales</taxon>
        <taxon>Halothermotrichaceae</taxon>
        <taxon>Halothermothrix</taxon>
    </lineage>
</organism>
<dbReference type="GO" id="GO:0042597">
    <property type="term" value="C:periplasmic space"/>
    <property type="evidence" value="ECO:0007669"/>
    <property type="project" value="UniProtKB-SubCell"/>
</dbReference>
<dbReference type="EC" id="3.5.2.6" evidence="5"/>
<dbReference type="KEGG" id="hor:Hore_09640"/>
<comment type="subcellular location">
    <subcellularLocation>
        <location evidence="3">Periplasm</location>
    </subcellularLocation>
</comment>
<keyword evidence="6" id="KW-0479">Metal-binding</keyword>
<evidence type="ECO:0000313" key="14">
    <source>
        <dbReference type="Proteomes" id="UP000000719"/>
    </source>
</evidence>